<dbReference type="RefSeq" id="WP_119148917.1">
    <property type="nucleotide sequence ID" value="NZ_JBHSOV010000021.1"/>
</dbReference>
<comment type="caution">
    <text evidence="4">The sequence shown here is derived from an EMBL/GenBank/DDBJ whole genome shotgun (WGS) entry which is preliminary data.</text>
</comment>
<name>A0A398CMZ3_9BACL</name>
<keyword evidence="5" id="KW-1185">Reference proteome</keyword>
<gene>
    <name evidence="4" type="ORF">D3H35_09850</name>
</gene>
<dbReference type="Pfam" id="PF08141">
    <property type="entry name" value="SspH"/>
    <property type="match status" value="1"/>
</dbReference>
<accession>A0A398CMZ3</accession>
<dbReference type="InterPro" id="IPR012610">
    <property type="entry name" value="SASP_SspH"/>
</dbReference>
<evidence type="ECO:0000256" key="2">
    <source>
        <dbReference type="ARBA" id="ARBA00006573"/>
    </source>
</evidence>
<dbReference type="Proteomes" id="UP000266340">
    <property type="component" value="Unassembled WGS sequence"/>
</dbReference>
<proteinExistence type="inferred from homology"/>
<dbReference type="GO" id="GO:0030435">
    <property type="term" value="P:sporulation resulting in formation of a cellular spore"/>
    <property type="evidence" value="ECO:0007669"/>
    <property type="project" value="UniProtKB-KW"/>
</dbReference>
<evidence type="ECO:0000256" key="1">
    <source>
        <dbReference type="ARBA" id="ARBA00004288"/>
    </source>
</evidence>
<dbReference type="GO" id="GO:0030436">
    <property type="term" value="P:asexual sporulation"/>
    <property type="evidence" value="ECO:0007669"/>
    <property type="project" value="InterPro"/>
</dbReference>
<evidence type="ECO:0000313" key="4">
    <source>
        <dbReference type="EMBL" id="RIE03845.1"/>
    </source>
</evidence>
<comment type="subcellular location">
    <subcellularLocation>
        <location evidence="1">Spore core</location>
    </subcellularLocation>
</comment>
<dbReference type="GO" id="GO:0042601">
    <property type="term" value="C:endospore-forming forespore"/>
    <property type="evidence" value="ECO:0007669"/>
    <property type="project" value="InterPro"/>
</dbReference>
<sequence>MKAERAREIYESESTYPVQLDDGQPVWIENVDVANGVATVQVGAKPTNTQTVAVERLQEGRQQ</sequence>
<organism evidence="4 5">
    <name type="scientific">Cohnella faecalis</name>
    <dbReference type="NCBI Taxonomy" id="2315694"/>
    <lineage>
        <taxon>Bacteria</taxon>
        <taxon>Bacillati</taxon>
        <taxon>Bacillota</taxon>
        <taxon>Bacilli</taxon>
        <taxon>Bacillales</taxon>
        <taxon>Paenibacillaceae</taxon>
        <taxon>Cohnella</taxon>
    </lineage>
</organism>
<dbReference type="EMBL" id="QXJM01000030">
    <property type="protein sequence ID" value="RIE03845.1"/>
    <property type="molecule type" value="Genomic_DNA"/>
</dbReference>
<reference evidence="4 5" key="1">
    <citation type="submission" date="2018-09" db="EMBL/GenBank/DDBJ databases">
        <title>Cohnella cavernae sp. nov., isolated from a karst cave.</title>
        <authorList>
            <person name="Zhu H."/>
        </authorList>
    </citation>
    <scope>NUCLEOTIDE SEQUENCE [LARGE SCALE GENOMIC DNA]</scope>
    <source>
        <strain evidence="4 5">K2E09-144</strain>
    </source>
</reference>
<evidence type="ECO:0000313" key="5">
    <source>
        <dbReference type="Proteomes" id="UP000266340"/>
    </source>
</evidence>
<keyword evidence="3" id="KW-0749">Sporulation</keyword>
<dbReference type="AlphaFoldDB" id="A0A398CMZ3"/>
<comment type="similarity">
    <text evidence="2">Belongs to the SspH family.</text>
</comment>
<protein>
    <submittedName>
        <fullName evidence="4">Small, acid-soluble spore protein, H family</fullName>
    </submittedName>
</protein>
<evidence type="ECO:0000256" key="3">
    <source>
        <dbReference type="ARBA" id="ARBA00022969"/>
    </source>
</evidence>
<dbReference type="OrthoDB" id="1683648at2"/>